<accession>V5GDI5</accession>
<feature type="compositionally biased region" description="Polar residues" evidence="1">
    <location>
        <begin position="385"/>
        <end position="397"/>
    </location>
</feature>
<name>V5GDI5_BYSSN</name>
<dbReference type="HOGENOM" id="CLU_035327_0_0_1"/>
<dbReference type="AlphaFoldDB" id="V5GDI5"/>
<keyword evidence="3" id="KW-1185">Reference proteome</keyword>
<dbReference type="OrthoDB" id="4187489at2759"/>
<dbReference type="Proteomes" id="UP000018001">
    <property type="component" value="Unassembled WGS sequence"/>
</dbReference>
<dbReference type="eggNOG" id="ENOG502SJVM">
    <property type="taxonomic scope" value="Eukaryota"/>
</dbReference>
<protein>
    <recommendedName>
        <fullName evidence="4">Mis18 domain-containing protein</fullName>
    </recommendedName>
</protein>
<dbReference type="EMBL" id="BAUL01000271">
    <property type="protein sequence ID" value="GAD98987.1"/>
    <property type="molecule type" value="Genomic_DNA"/>
</dbReference>
<evidence type="ECO:0000256" key="1">
    <source>
        <dbReference type="SAM" id="MobiDB-lite"/>
    </source>
</evidence>
<organism evidence="2 3">
    <name type="scientific">Byssochlamys spectabilis (strain No. 5 / NBRC 109023)</name>
    <name type="common">Paecilomyces variotii</name>
    <dbReference type="NCBI Taxonomy" id="1356009"/>
    <lineage>
        <taxon>Eukaryota</taxon>
        <taxon>Fungi</taxon>
        <taxon>Dikarya</taxon>
        <taxon>Ascomycota</taxon>
        <taxon>Pezizomycotina</taxon>
        <taxon>Eurotiomycetes</taxon>
        <taxon>Eurotiomycetidae</taxon>
        <taxon>Eurotiales</taxon>
        <taxon>Thermoascaceae</taxon>
        <taxon>Paecilomyces</taxon>
    </lineage>
</organism>
<dbReference type="InParanoid" id="V5GDI5"/>
<feature type="compositionally biased region" description="Basic and acidic residues" evidence="1">
    <location>
        <begin position="497"/>
        <end position="522"/>
    </location>
</feature>
<gene>
    <name evidence="2" type="ORF">PVAR5_7692</name>
</gene>
<feature type="compositionally biased region" description="Polar residues" evidence="1">
    <location>
        <begin position="470"/>
        <end position="485"/>
    </location>
</feature>
<evidence type="ECO:0008006" key="4">
    <source>
        <dbReference type="Google" id="ProtNLM"/>
    </source>
</evidence>
<proteinExistence type="predicted"/>
<comment type="caution">
    <text evidence="2">The sequence shown here is derived from an EMBL/GenBank/DDBJ whole genome shotgun (WGS) entry which is preliminary data.</text>
</comment>
<feature type="compositionally biased region" description="Polar residues" evidence="1">
    <location>
        <begin position="410"/>
        <end position="423"/>
    </location>
</feature>
<evidence type="ECO:0000313" key="2">
    <source>
        <dbReference type="EMBL" id="GAD98987.1"/>
    </source>
</evidence>
<evidence type="ECO:0000313" key="3">
    <source>
        <dbReference type="Proteomes" id="UP000018001"/>
    </source>
</evidence>
<feature type="region of interest" description="Disordered" evidence="1">
    <location>
        <begin position="370"/>
        <end position="543"/>
    </location>
</feature>
<reference evidence="3" key="1">
    <citation type="journal article" date="2014" name="Genome Announc.">
        <title>Draft genome sequence of the formaldehyde-resistant fungus Byssochlamys spectabilis No. 5 (anamorph Paecilomyces variotii No. 5) (NBRC109023).</title>
        <authorList>
            <person name="Oka T."/>
            <person name="Ekino K."/>
            <person name="Fukuda K."/>
            <person name="Nomura Y."/>
        </authorList>
    </citation>
    <scope>NUCLEOTIDE SEQUENCE [LARGE SCALE GENOMIC DNA]</scope>
    <source>
        <strain evidence="3">No. 5 / NBRC 109023</strain>
    </source>
</reference>
<sequence length="563" mass="61329">MDLSRITRPAVLCQCSRCSSSLAACENEWAKLSSSYSIAAGWLSLDVNRIAISSERKQIPLTSDLSLLRGCVLQDITCKLCDQKLGAICDLSHGANIFWKMSKVSFREIVTMRTVDPIFKDGLVDRLLYPKQDVQSEPETNQDAVVASTGCLETSGNGSSVQQEIQNQGLNINRISSSVNTLHGTMTELKHAFTALRIELHGPNRASLEPERVDGGFDMLATVLKELKCRSDEADRLRLENEALKLKNRYLEEQATRPPHSTPYLLESSTPAGARSSGLLNENGKRPWLEPQHSARGNEVLDSFDEANELSDATSVDDIAMHSVKIPLNDTAAPVALLEDGQITPKPREANGGTKDQNTLDAMAEAIYHTHLDPQQPAAKRRRLSQPTDSRSNNSGQESRKVGRPKGSRKSTGQATKPNNQPETPNPAPLREQDLNVSAGSQKDESAPNPTPPDTAAAKQKSRGRPNRGKSGSTSGTRTARNSDVGTDAAAAAVDKQVLHEDAANVDVLDSRDQQNGKDSLDHPNSSQKPGKEDARERRKAQVAARDVLAKLAMQREEAMTEE</sequence>
<feature type="region of interest" description="Disordered" evidence="1">
    <location>
        <begin position="251"/>
        <end position="294"/>
    </location>
</feature>